<sequence length="448" mass="46900">MRATSFKGEQPHSIQSVPTKEGTSTPTQTLDSSSKPPQPRSASQELGALPKWSLREQGDDIEHESSRLFSGPLSANVSARIDSPRVIGQSQRSLGGSTHYLSAIESPTLSPTRDELSVSHTIDIPPLVPLVPLAPAGRTTGGATLTESEQFNAKLASVMQQFVVSGASWGITRKLFQEFAPALGQLIGSKGHTVAGGIYGQMVGSVLGNMLGGATLGAAHYVAEHGAKKLRTVIGHGSEYAPAVSSEAMKQAIFIGTFATFMACKGIAKTATPSQGSVMKDTGMAYALDIAFSAFGGAAAESITQLLANGFTKIKPDWSWDELKSRVAGGLAAGTVSALGDVNANITEPNADVKGGKWAVAGLGGAINSVMALSSWFLVRKVATDHLKERASQARQATAAAPSGPAIPPQIEMRQFHTHLNRTELLTTMRDMVEVVQASERVRATAAT</sequence>
<dbReference type="Proteomes" id="UP000053470">
    <property type="component" value="Unassembled WGS sequence"/>
</dbReference>
<evidence type="ECO:0000256" key="1">
    <source>
        <dbReference type="SAM" id="MobiDB-lite"/>
    </source>
</evidence>
<protein>
    <submittedName>
        <fullName evidence="2">Type III effector protein</fullName>
    </submittedName>
</protein>
<proteinExistence type="predicted"/>
<reference evidence="2" key="2">
    <citation type="submission" date="2022-04" db="EMBL/GenBank/DDBJ databases">
        <title>Genomic draft of R. solanacearum strain IPO1609, a phylotype IIB1/biovar 2/race 3 strain isolated from potato in Europe.</title>
        <authorList>
            <person name="Boucher C."/>
            <person name="Carrere S."/>
            <person name="Dossat C."/>
            <person name="Elbaz M."/>
            <person name="Genin S."/>
            <person name="Gouzy J."/>
            <person name="Prior P."/>
            <person name="Segurens B."/>
            <person name="Wincker P."/>
        </authorList>
    </citation>
    <scope>NUCLEOTIDE SEQUENCE</scope>
    <source>
        <strain evidence="2">IPO1609</strain>
    </source>
</reference>
<gene>
    <name evidence="2" type="ORF">RSIPO_04904</name>
</gene>
<accession>A0A7U7PQI8</accession>
<organism evidence="2 3">
    <name type="scientific">Ralstonia solanacearum IPO1609</name>
    <dbReference type="NCBI Taxonomy" id="564066"/>
    <lineage>
        <taxon>Bacteria</taxon>
        <taxon>Pseudomonadati</taxon>
        <taxon>Pseudomonadota</taxon>
        <taxon>Betaproteobacteria</taxon>
        <taxon>Burkholderiales</taxon>
        <taxon>Burkholderiaceae</taxon>
        <taxon>Ralstonia</taxon>
        <taxon>Ralstonia solanacearum species complex</taxon>
    </lineage>
</organism>
<evidence type="ECO:0000313" key="3">
    <source>
        <dbReference type="Proteomes" id="UP000053470"/>
    </source>
</evidence>
<feature type="compositionally biased region" description="Polar residues" evidence="1">
    <location>
        <begin position="12"/>
        <end position="44"/>
    </location>
</feature>
<name>A0A7U7PQI8_RALSL</name>
<evidence type="ECO:0000313" key="2">
    <source>
        <dbReference type="EMBL" id="CEJ17039.1"/>
    </source>
</evidence>
<feature type="region of interest" description="Disordered" evidence="1">
    <location>
        <begin position="1"/>
        <end position="51"/>
    </location>
</feature>
<dbReference type="AlphaFoldDB" id="A0A7U7PQI8"/>
<keyword evidence="3" id="KW-1185">Reference proteome</keyword>
<reference evidence="2" key="1">
    <citation type="submission" date="2014-11" db="EMBL/GenBank/DDBJ databases">
        <authorList>
            <person name="Genoscope - CEA"/>
        </authorList>
    </citation>
    <scope>NUCLEOTIDE SEQUENCE</scope>
    <source>
        <strain evidence="2">IPO1609</strain>
    </source>
</reference>
<dbReference type="EMBL" id="LN651281">
    <property type="protein sequence ID" value="CEJ17039.1"/>
    <property type="molecule type" value="Genomic_DNA"/>
</dbReference>